<accession>A0A8S1QJ59</accession>
<name>A0A8S1QJ59_9CILI</name>
<organism evidence="2 3">
    <name type="scientific">Paramecium sonneborni</name>
    <dbReference type="NCBI Taxonomy" id="65129"/>
    <lineage>
        <taxon>Eukaryota</taxon>
        <taxon>Sar</taxon>
        <taxon>Alveolata</taxon>
        <taxon>Ciliophora</taxon>
        <taxon>Intramacronucleata</taxon>
        <taxon>Oligohymenophorea</taxon>
        <taxon>Peniculida</taxon>
        <taxon>Parameciidae</taxon>
        <taxon>Paramecium</taxon>
    </lineage>
</organism>
<dbReference type="Proteomes" id="UP000692954">
    <property type="component" value="Unassembled WGS sequence"/>
</dbReference>
<keyword evidence="3" id="KW-1185">Reference proteome</keyword>
<proteinExistence type="predicted"/>
<dbReference type="EMBL" id="CAJJDN010000106">
    <property type="protein sequence ID" value="CAD8114630.1"/>
    <property type="molecule type" value="Genomic_DNA"/>
</dbReference>
<evidence type="ECO:0000313" key="2">
    <source>
        <dbReference type="EMBL" id="CAD8114630.1"/>
    </source>
</evidence>
<gene>
    <name evidence="2" type="ORF">PSON_ATCC_30995.1.T1060108</name>
</gene>
<evidence type="ECO:0000256" key="1">
    <source>
        <dbReference type="SAM" id="MobiDB-lite"/>
    </source>
</evidence>
<protein>
    <submittedName>
        <fullName evidence="2">Uncharacterized protein</fullName>
    </submittedName>
</protein>
<reference evidence="2" key="1">
    <citation type="submission" date="2021-01" db="EMBL/GenBank/DDBJ databases">
        <authorList>
            <consortium name="Genoscope - CEA"/>
            <person name="William W."/>
        </authorList>
    </citation>
    <scope>NUCLEOTIDE SEQUENCE</scope>
</reference>
<comment type="caution">
    <text evidence="2">The sequence shown here is derived from an EMBL/GenBank/DDBJ whole genome shotgun (WGS) entry which is preliminary data.</text>
</comment>
<dbReference type="AlphaFoldDB" id="A0A8S1QJ59"/>
<feature type="region of interest" description="Disordered" evidence="1">
    <location>
        <begin position="66"/>
        <end position="86"/>
    </location>
</feature>
<evidence type="ECO:0000313" key="3">
    <source>
        <dbReference type="Proteomes" id="UP000692954"/>
    </source>
</evidence>
<sequence length="118" mass="14177">MIRNISQKQDGKKIVKKNTQKELEQIYKLVLLLHHLEVDLSLLQDEKLISFNDVASINYINKSTDQLNGQRKEEKKKTLKTQKQQQTQQEIQTLEQETQYLCKDFFDQCQRNKKKRRL</sequence>